<dbReference type="Proteomes" id="UP001195483">
    <property type="component" value="Unassembled WGS sequence"/>
</dbReference>
<sequence>MLNSSYEFITSYTLTGKPAGLCVVGDQEVAVSLLYYNTIQILSVGNNIISPVRTITTQHKCNGIAAAGKGEMFVTGDFDNNKYYWSLISMEGDVKSSQQFDASSGSYNNIAINRAKTRVYVTLSDMNTLLCFDMEGKNQFSYNPSNLKHPYGALFDRDDNIFVTGHGSSNIHHLSPDGSVIQVITTGVPKRPFAICMDKSRDMFIVTDMEEKRKIHMYRLK</sequence>
<keyword evidence="3" id="KW-1185">Reference proteome</keyword>
<name>A0AAE0WDG4_9BIVA</name>
<dbReference type="GO" id="GO:0008270">
    <property type="term" value="F:zinc ion binding"/>
    <property type="evidence" value="ECO:0007669"/>
    <property type="project" value="UniProtKB-KW"/>
</dbReference>
<dbReference type="GO" id="GO:0000209">
    <property type="term" value="P:protein polyubiquitination"/>
    <property type="evidence" value="ECO:0007669"/>
    <property type="project" value="TreeGrafter"/>
</dbReference>
<dbReference type="InterPro" id="IPR013658">
    <property type="entry name" value="SGL"/>
</dbReference>
<protein>
    <recommendedName>
        <fullName evidence="1">SMP-30/Gluconolactonase/LRE-like region domain-containing protein</fullName>
    </recommendedName>
</protein>
<gene>
    <name evidence="2" type="ORF">CHS0354_004927</name>
</gene>
<proteinExistence type="predicted"/>
<dbReference type="InterPro" id="IPR011042">
    <property type="entry name" value="6-blade_b-propeller_TolB-like"/>
</dbReference>
<reference evidence="2" key="3">
    <citation type="submission" date="2023-05" db="EMBL/GenBank/DDBJ databases">
        <authorList>
            <person name="Smith C.H."/>
        </authorList>
    </citation>
    <scope>NUCLEOTIDE SEQUENCE</scope>
    <source>
        <strain evidence="2">CHS0354</strain>
        <tissue evidence="2">Mantle</tissue>
    </source>
</reference>
<accession>A0AAE0WDG4</accession>
<dbReference type="GO" id="GO:0043161">
    <property type="term" value="P:proteasome-mediated ubiquitin-dependent protein catabolic process"/>
    <property type="evidence" value="ECO:0007669"/>
    <property type="project" value="TreeGrafter"/>
</dbReference>
<dbReference type="PANTHER" id="PTHR24104:SF25">
    <property type="entry name" value="PROTEIN LIN-41"/>
    <property type="match status" value="1"/>
</dbReference>
<feature type="domain" description="SMP-30/Gluconolactonase/LRE-like region" evidence="1">
    <location>
        <begin position="56"/>
        <end position="207"/>
    </location>
</feature>
<dbReference type="InterPro" id="IPR050952">
    <property type="entry name" value="TRIM-NHL_E3_ligases"/>
</dbReference>
<dbReference type="EMBL" id="JAEAOA010000360">
    <property type="protein sequence ID" value="KAK3611278.1"/>
    <property type="molecule type" value="Genomic_DNA"/>
</dbReference>
<dbReference type="SUPFAM" id="SSF63829">
    <property type="entry name" value="Calcium-dependent phosphotriesterase"/>
    <property type="match status" value="1"/>
</dbReference>
<comment type="caution">
    <text evidence="2">The sequence shown here is derived from an EMBL/GenBank/DDBJ whole genome shotgun (WGS) entry which is preliminary data.</text>
</comment>
<evidence type="ECO:0000313" key="3">
    <source>
        <dbReference type="Proteomes" id="UP001195483"/>
    </source>
</evidence>
<dbReference type="PANTHER" id="PTHR24104">
    <property type="entry name" value="E3 UBIQUITIN-PROTEIN LIGASE NHLRC1-RELATED"/>
    <property type="match status" value="1"/>
</dbReference>
<dbReference type="GO" id="GO:0061630">
    <property type="term" value="F:ubiquitin protein ligase activity"/>
    <property type="evidence" value="ECO:0007669"/>
    <property type="project" value="TreeGrafter"/>
</dbReference>
<dbReference type="AlphaFoldDB" id="A0AAE0WDG4"/>
<dbReference type="Gene3D" id="2.120.10.30">
    <property type="entry name" value="TolB, C-terminal domain"/>
    <property type="match status" value="1"/>
</dbReference>
<reference evidence="2" key="2">
    <citation type="journal article" date="2021" name="Genome Biol. Evol.">
        <title>Developing a high-quality reference genome for a parasitic bivalve with doubly uniparental inheritance (Bivalvia: Unionida).</title>
        <authorList>
            <person name="Smith C.H."/>
        </authorList>
    </citation>
    <scope>NUCLEOTIDE SEQUENCE</scope>
    <source>
        <strain evidence="2">CHS0354</strain>
        <tissue evidence="2">Mantle</tissue>
    </source>
</reference>
<dbReference type="Pfam" id="PF08450">
    <property type="entry name" value="SGL"/>
    <property type="match status" value="1"/>
</dbReference>
<evidence type="ECO:0000259" key="1">
    <source>
        <dbReference type="Pfam" id="PF08450"/>
    </source>
</evidence>
<reference evidence="2" key="1">
    <citation type="journal article" date="2021" name="Genome Biol. Evol.">
        <title>A High-Quality Reference Genome for a Parasitic Bivalve with Doubly Uniparental Inheritance (Bivalvia: Unionida).</title>
        <authorList>
            <person name="Smith C.H."/>
        </authorList>
    </citation>
    <scope>NUCLEOTIDE SEQUENCE</scope>
    <source>
        <strain evidence="2">CHS0354</strain>
    </source>
</reference>
<evidence type="ECO:0000313" key="2">
    <source>
        <dbReference type="EMBL" id="KAK3611278.1"/>
    </source>
</evidence>
<organism evidence="2 3">
    <name type="scientific">Potamilus streckersoni</name>
    <dbReference type="NCBI Taxonomy" id="2493646"/>
    <lineage>
        <taxon>Eukaryota</taxon>
        <taxon>Metazoa</taxon>
        <taxon>Spiralia</taxon>
        <taxon>Lophotrochozoa</taxon>
        <taxon>Mollusca</taxon>
        <taxon>Bivalvia</taxon>
        <taxon>Autobranchia</taxon>
        <taxon>Heteroconchia</taxon>
        <taxon>Palaeoheterodonta</taxon>
        <taxon>Unionida</taxon>
        <taxon>Unionoidea</taxon>
        <taxon>Unionidae</taxon>
        <taxon>Ambleminae</taxon>
        <taxon>Lampsilini</taxon>
        <taxon>Potamilus</taxon>
    </lineage>
</organism>